<dbReference type="AlphaFoldDB" id="A0A9D1M5A8"/>
<dbReference type="EMBL" id="DVNC01000049">
    <property type="protein sequence ID" value="HIU53823.1"/>
    <property type="molecule type" value="Genomic_DNA"/>
</dbReference>
<evidence type="ECO:0000313" key="2">
    <source>
        <dbReference type="Proteomes" id="UP000824107"/>
    </source>
</evidence>
<sequence length="132" mass="14912">MEKVQIFDAQEASKVAKEYLAGMHLNAELVADGHNVIHRLANVYRTPDYRNKVGGVCFVFEYKNIIGAQPEMFYIYVKCSGKTAKYRVRSIKKEDCSLEEILPGDNFSSLGGRYQYNGEKIISLKLTPDVAP</sequence>
<proteinExistence type="predicted"/>
<reference evidence="1" key="2">
    <citation type="journal article" date="2021" name="PeerJ">
        <title>Extensive microbial diversity within the chicken gut microbiome revealed by metagenomics and culture.</title>
        <authorList>
            <person name="Gilroy R."/>
            <person name="Ravi A."/>
            <person name="Getino M."/>
            <person name="Pursley I."/>
            <person name="Horton D.L."/>
            <person name="Alikhan N.F."/>
            <person name="Baker D."/>
            <person name="Gharbi K."/>
            <person name="Hall N."/>
            <person name="Watson M."/>
            <person name="Adriaenssens E.M."/>
            <person name="Foster-Nyarko E."/>
            <person name="Jarju S."/>
            <person name="Secka A."/>
            <person name="Antonio M."/>
            <person name="Oren A."/>
            <person name="Chaudhuri R.R."/>
            <person name="La Ragione R."/>
            <person name="Hildebrand F."/>
            <person name="Pallen M.J."/>
        </authorList>
    </citation>
    <scope>NUCLEOTIDE SEQUENCE</scope>
    <source>
        <strain evidence="1">ChiW3-316</strain>
    </source>
</reference>
<gene>
    <name evidence="1" type="ORF">IAD20_07050</name>
</gene>
<dbReference type="Proteomes" id="UP000824107">
    <property type="component" value="Unassembled WGS sequence"/>
</dbReference>
<comment type="caution">
    <text evidence="1">The sequence shown here is derived from an EMBL/GenBank/DDBJ whole genome shotgun (WGS) entry which is preliminary data.</text>
</comment>
<organism evidence="1 2">
    <name type="scientific">Candidatus Scatocola faecipullorum</name>
    <dbReference type="NCBI Taxonomy" id="2840917"/>
    <lineage>
        <taxon>Bacteria</taxon>
        <taxon>Pseudomonadati</taxon>
        <taxon>Pseudomonadota</taxon>
        <taxon>Alphaproteobacteria</taxon>
        <taxon>Rhodospirillales</taxon>
        <taxon>Rhodospirillaceae</taxon>
        <taxon>Rhodospirillaceae incertae sedis</taxon>
        <taxon>Candidatus Scatocola</taxon>
    </lineage>
</organism>
<evidence type="ECO:0000313" key="1">
    <source>
        <dbReference type="EMBL" id="HIU53823.1"/>
    </source>
</evidence>
<reference evidence="1" key="1">
    <citation type="submission" date="2020-10" db="EMBL/GenBank/DDBJ databases">
        <authorList>
            <person name="Gilroy R."/>
        </authorList>
    </citation>
    <scope>NUCLEOTIDE SEQUENCE</scope>
    <source>
        <strain evidence="1">ChiW3-316</strain>
    </source>
</reference>
<accession>A0A9D1M5A8</accession>
<name>A0A9D1M5A8_9PROT</name>
<protein>
    <submittedName>
        <fullName evidence="1">Uncharacterized protein</fullName>
    </submittedName>
</protein>